<dbReference type="Pfam" id="PF07282">
    <property type="entry name" value="Cas12f1-like_TNB"/>
    <property type="match status" value="1"/>
</dbReference>
<dbReference type="InterPro" id="IPR010095">
    <property type="entry name" value="Cas12f1-like_TNB"/>
</dbReference>
<accession>A0ABY4WC46</accession>
<dbReference type="NCBIfam" id="TIGR01766">
    <property type="entry name" value="IS200/IS605 family accessory protein TnpB-like domain"/>
    <property type="match status" value="1"/>
</dbReference>
<gene>
    <name evidence="7" type="ORF">NDK47_20355</name>
</gene>
<keyword evidence="4" id="KW-0233">DNA recombination</keyword>
<keyword evidence="2" id="KW-0815">Transposition</keyword>
<organism evidence="7 8">
    <name type="scientific">Brevibacillus ruminantium</name>
    <dbReference type="NCBI Taxonomy" id="2950604"/>
    <lineage>
        <taxon>Bacteria</taxon>
        <taxon>Bacillati</taxon>
        <taxon>Bacillota</taxon>
        <taxon>Bacilli</taxon>
        <taxon>Bacillales</taxon>
        <taxon>Paenibacillaceae</taxon>
        <taxon>Brevibacillus</taxon>
    </lineage>
</organism>
<evidence type="ECO:0000256" key="4">
    <source>
        <dbReference type="ARBA" id="ARBA00023172"/>
    </source>
</evidence>
<dbReference type="Pfam" id="PF01385">
    <property type="entry name" value="OrfB_IS605"/>
    <property type="match status" value="1"/>
</dbReference>
<proteinExistence type="inferred from homology"/>
<name>A0ABY4WC46_9BACL</name>
<keyword evidence="3" id="KW-0238">DNA-binding</keyword>
<evidence type="ECO:0000259" key="5">
    <source>
        <dbReference type="Pfam" id="PF01385"/>
    </source>
</evidence>
<dbReference type="InterPro" id="IPR001959">
    <property type="entry name" value="Transposase"/>
</dbReference>
<evidence type="ECO:0000259" key="6">
    <source>
        <dbReference type="Pfam" id="PF07282"/>
    </source>
</evidence>
<feature type="domain" description="Cas12f1-like TNB" evidence="6">
    <location>
        <begin position="318"/>
        <end position="379"/>
    </location>
</feature>
<dbReference type="EMBL" id="CP098755">
    <property type="protein sequence ID" value="USG64479.1"/>
    <property type="molecule type" value="Genomic_DNA"/>
</dbReference>
<evidence type="ECO:0000256" key="3">
    <source>
        <dbReference type="ARBA" id="ARBA00023125"/>
    </source>
</evidence>
<evidence type="ECO:0000256" key="2">
    <source>
        <dbReference type="ARBA" id="ARBA00022578"/>
    </source>
</evidence>
<dbReference type="RefSeq" id="WP_251871591.1">
    <property type="nucleotide sequence ID" value="NZ_CP098755.1"/>
</dbReference>
<keyword evidence="8" id="KW-1185">Reference proteome</keyword>
<reference evidence="7" key="1">
    <citation type="submission" date="2022-06" db="EMBL/GenBank/DDBJ databases">
        <title>Genome sequencing of Brevibacillus sp. BB3-R1.</title>
        <authorList>
            <person name="Heo J."/>
            <person name="Lee D."/>
            <person name="Won M."/>
            <person name="Han B.-H."/>
            <person name="Hong S.-B."/>
            <person name="Kwon S.-W."/>
        </authorList>
    </citation>
    <scope>NUCLEOTIDE SEQUENCE</scope>
    <source>
        <strain evidence="7">BB3-R1</strain>
    </source>
</reference>
<comment type="similarity">
    <text evidence="1">In the C-terminal section; belongs to the transposase 35 family.</text>
</comment>
<evidence type="ECO:0000313" key="7">
    <source>
        <dbReference type="EMBL" id="USG64479.1"/>
    </source>
</evidence>
<sequence length="405" mass="47248">MLATTETITVIRTEKVSFHAHPRVIDELFACNRLSADVWNTCLEEAEEYHLETGKWIGQTELQKRIKRRFPLHSQCIQAVCHKYLRARDGAHAAKKNGHSHIRYPYKRKKHFNTRWAKDGFTIHANGRIELSRGIWKGKRQIPLVVYVTTLPKGTIKEIELLFDRKLMLAVTYEAEVESSTVSGEHRCAIDLGEIHTIAAVATTGKSVIITGRKVRSIRRLRNKKLAELQRKMSHCQRYSRQWKKYNRAKQYLLSKSERQLRDALHKTTKQFVEWAAWQQVNEVVVGKLDGVGRHTSKRKKKKVRSRRHNQRMSQWAFGRTTSYLGYKLQVNRIKLRKEEESFTSQTCPVCTRRKKVSGRVYQCKCGYTQHRDIHGAGNFLAKVWYGGIQQLPFPILPPMYLRIA</sequence>
<evidence type="ECO:0000256" key="1">
    <source>
        <dbReference type="ARBA" id="ARBA00008761"/>
    </source>
</evidence>
<feature type="domain" description="Probable transposase IS891/IS1136/IS1341" evidence="5">
    <location>
        <begin position="171"/>
        <end position="290"/>
    </location>
</feature>
<dbReference type="NCBIfam" id="NF040570">
    <property type="entry name" value="guided_TnpB"/>
    <property type="match status" value="1"/>
</dbReference>
<evidence type="ECO:0000313" key="8">
    <source>
        <dbReference type="Proteomes" id="UP001056500"/>
    </source>
</evidence>
<dbReference type="Proteomes" id="UP001056500">
    <property type="component" value="Chromosome"/>
</dbReference>
<protein>
    <submittedName>
        <fullName evidence="7">Transposase</fullName>
    </submittedName>
</protein>